<evidence type="ECO:0000256" key="7">
    <source>
        <dbReference type="RuleBase" id="RU003346"/>
    </source>
</evidence>
<feature type="transmembrane region" description="Helical" evidence="8">
    <location>
        <begin position="280"/>
        <end position="304"/>
    </location>
</feature>
<dbReference type="EMBL" id="JAPQKH010000005">
    <property type="protein sequence ID" value="KAJ5097107.1"/>
    <property type="molecule type" value="Genomic_DNA"/>
</dbReference>
<reference evidence="10" key="1">
    <citation type="submission" date="2022-11" db="EMBL/GenBank/DDBJ databases">
        <authorList>
            <person name="Petersen C."/>
        </authorList>
    </citation>
    <scope>NUCLEOTIDE SEQUENCE</scope>
    <source>
        <strain evidence="10">IBT 30069</strain>
    </source>
</reference>
<dbReference type="FunFam" id="1.20.1250.20:FF:000134">
    <property type="entry name" value="MFS sugar transporter protein"/>
    <property type="match status" value="1"/>
</dbReference>
<evidence type="ECO:0000256" key="8">
    <source>
        <dbReference type="SAM" id="Phobius"/>
    </source>
</evidence>
<gene>
    <name evidence="10" type="ORF">N7456_007828</name>
</gene>
<dbReference type="InterPro" id="IPR005829">
    <property type="entry name" value="Sugar_transporter_CS"/>
</dbReference>
<evidence type="ECO:0000256" key="2">
    <source>
        <dbReference type="ARBA" id="ARBA00010992"/>
    </source>
</evidence>
<dbReference type="PANTHER" id="PTHR48022">
    <property type="entry name" value="PLASTIDIC GLUCOSE TRANSPORTER 4"/>
    <property type="match status" value="1"/>
</dbReference>
<feature type="transmembrane region" description="Helical" evidence="8">
    <location>
        <begin position="445"/>
        <end position="466"/>
    </location>
</feature>
<dbReference type="AlphaFoldDB" id="A0A9W9FBE7"/>
<keyword evidence="5 8" id="KW-1133">Transmembrane helix</keyword>
<evidence type="ECO:0000256" key="6">
    <source>
        <dbReference type="ARBA" id="ARBA00023136"/>
    </source>
</evidence>
<evidence type="ECO:0000256" key="1">
    <source>
        <dbReference type="ARBA" id="ARBA00004141"/>
    </source>
</evidence>
<evidence type="ECO:0000256" key="4">
    <source>
        <dbReference type="ARBA" id="ARBA00022692"/>
    </source>
</evidence>
<sequence>MSRDVEASDKGVTSSISRSIWFRDAGIIKLNFGICFMFASSASVGYTASLINGLLVLPYFVTFAKDFSPELLGLTISAAAIGNFVSFVPGSYMADIFGRKLCVGLGSVIVVISAVIQAIFTNKWAFICTRIFAGVGGGFASTAAPLLVTEVAHPHMRQSSTALYNSMWYLGSLVSAAVSLFALRIASSWSWRLPCLLQTVFPLLQLVGLFFIPESPRWLVANNQKMEALTILTKCHANGVSGDNIVQNEFEQMCESILQQQRTAKQGWQTFFSSRGHIHILAICIMIGIMAEWAGNGIMSYYLAPTLSSVGIKEPLHQAAVNLSIQAWNLFIASIGSFASEKYGRRPLWLLTTVLMLLFLAIITLLTGLYEERGVSPAGITTVPFLFLFFAAYDLGYTPMFIAYPAEILPFKLRAKGMAITLLSDSVAAFSNQYVNPVAFTSLRWRYYCVFLGCLTFFFVSIYFFFPETKGRPLEEVSGIFNIEDSAEPRGEEDARIH</sequence>
<keyword evidence="3 7" id="KW-0813">Transport</keyword>
<comment type="subcellular location">
    <subcellularLocation>
        <location evidence="1">Membrane</location>
        <topology evidence="1">Multi-pass membrane protein</topology>
    </subcellularLocation>
</comment>
<evidence type="ECO:0000256" key="3">
    <source>
        <dbReference type="ARBA" id="ARBA00022448"/>
    </source>
</evidence>
<dbReference type="NCBIfam" id="TIGR00879">
    <property type="entry name" value="SP"/>
    <property type="match status" value="1"/>
</dbReference>
<feature type="transmembrane region" description="Helical" evidence="8">
    <location>
        <begin position="101"/>
        <end position="118"/>
    </location>
</feature>
<evidence type="ECO:0000259" key="9">
    <source>
        <dbReference type="PROSITE" id="PS50850"/>
    </source>
</evidence>
<dbReference type="GO" id="GO:0005351">
    <property type="term" value="F:carbohydrate:proton symporter activity"/>
    <property type="evidence" value="ECO:0007669"/>
    <property type="project" value="TreeGrafter"/>
</dbReference>
<feature type="transmembrane region" description="Helical" evidence="8">
    <location>
        <begin position="382"/>
        <end position="403"/>
    </location>
</feature>
<dbReference type="Gene3D" id="1.20.1250.20">
    <property type="entry name" value="MFS general substrate transporter like domains"/>
    <property type="match status" value="1"/>
</dbReference>
<proteinExistence type="inferred from homology"/>
<feature type="transmembrane region" description="Helical" evidence="8">
    <location>
        <begin position="71"/>
        <end position="89"/>
    </location>
</feature>
<dbReference type="OrthoDB" id="6612291at2759"/>
<accession>A0A9W9FBE7</accession>
<feature type="transmembrane region" description="Helical" evidence="8">
    <location>
        <begin position="168"/>
        <end position="185"/>
    </location>
</feature>
<feature type="domain" description="Major facilitator superfamily (MFS) profile" evidence="9">
    <location>
        <begin position="33"/>
        <end position="470"/>
    </location>
</feature>
<dbReference type="InterPro" id="IPR050360">
    <property type="entry name" value="MFS_Sugar_Transporters"/>
</dbReference>
<name>A0A9W9FBE7_9EURO</name>
<dbReference type="InterPro" id="IPR020846">
    <property type="entry name" value="MFS_dom"/>
</dbReference>
<comment type="caution">
    <text evidence="10">The sequence shown here is derived from an EMBL/GenBank/DDBJ whole genome shotgun (WGS) entry which is preliminary data.</text>
</comment>
<organism evidence="10 11">
    <name type="scientific">Penicillium angulare</name>
    <dbReference type="NCBI Taxonomy" id="116970"/>
    <lineage>
        <taxon>Eukaryota</taxon>
        <taxon>Fungi</taxon>
        <taxon>Dikarya</taxon>
        <taxon>Ascomycota</taxon>
        <taxon>Pezizomycotina</taxon>
        <taxon>Eurotiomycetes</taxon>
        <taxon>Eurotiomycetidae</taxon>
        <taxon>Eurotiales</taxon>
        <taxon>Aspergillaceae</taxon>
        <taxon>Penicillium</taxon>
    </lineage>
</organism>
<dbReference type="PRINTS" id="PR00171">
    <property type="entry name" value="SUGRTRNSPORT"/>
</dbReference>
<feature type="transmembrane region" description="Helical" evidence="8">
    <location>
        <begin position="124"/>
        <end position="148"/>
    </location>
</feature>
<dbReference type="InterPro" id="IPR036259">
    <property type="entry name" value="MFS_trans_sf"/>
</dbReference>
<dbReference type="PROSITE" id="PS50850">
    <property type="entry name" value="MFS"/>
    <property type="match status" value="1"/>
</dbReference>
<keyword evidence="4 8" id="KW-0812">Transmembrane</keyword>
<evidence type="ECO:0000313" key="10">
    <source>
        <dbReference type="EMBL" id="KAJ5097107.1"/>
    </source>
</evidence>
<keyword evidence="11" id="KW-1185">Reference proteome</keyword>
<dbReference type="InterPro" id="IPR005828">
    <property type="entry name" value="MFS_sugar_transport-like"/>
</dbReference>
<dbReference type="PANTHER" id="PTHR48022:SF2">
    <property type="entry name" value="PLASTIDIC GLUCOSE TRANSPORTER 4"/>
    <property type="match status" value="1"/>
</dbReference>
<dbReference type="GO" id="GO:0016020">
    <property type="term" value="C:membrane"/>
    <property type="evidence" value="ECO:0007669"/>
    <property type="project" value="UniProtKB-SubCell"/>
</dbReference>
<reference evidence="10" key="2">
    <citation type="journal article" date="2023" name="IMA Fungus">
        <title>Comparative genomic study of the Penicillium genus elucidates a diverse pangenome and 15 lateral gene transfer events.</title>
        <authorList>
            <person name="Petersen C."/>
            <person name="Sorensen T."/>
            <person name="Nielsen M.R."/>
            <person name="Sondergaard T.E."/>
            <person name="Sorensen J.L."/>
            <person name="Fitzpatrick D.A."/>
            <person name="Frisvad J.C."/>
            <person name="Nielsen K.L."/>
        </authorList>
    </citation>
    <scope>NUCLEOTIDE SEQUENCE</scope>
    <source>
        <strain evidence="10">IBT 30069</strain>
    </source>
</reference>
<dbReference type="InterPro" id="IPR003663">
    <property type="entry name" value="Sugar/inositol_transpt"/>
</dbReference>
<dbReference type="PROSITE" id="PS00217">
    <property type="entry name" value="SUGAR_TRANSPORT_2"/>
    <property type="match status" value="1"/>
</dbReference>
<dbReference type="Proteomes" id="UP001149165">
    <property type="component" value="Unassembled WGS sequence"/>
</dbReference>
<feature type="transmembrane region" description="Helical" evidence="8">
    <location>
        <begin position="191"/>
        <end position="212"/>
    </location>
</feature>
<dbReference type="Pfam" id="PF00083">
    <property type="entry name" value="Sugar_tr"/>
    <property type="match status" value="1"/>
</dbReference>
<evidence type="ECO:0000256" key="5">
    <source>
        <dbReference type="ARBA" id="ARBA00022989"/>
    </source>
</evidence>
<feature type="transmembrane region" description="Helical" evidence="8">
    <location>
        <begin position="30"/>
        <end position="51"/>
    </location>
</feature>
<feature type="transmembrane region" description="Helical" evidence="8">
    <location>
        <begin position="348"/>
        <end position="370"/>
    </location>
</feature>
<keyword evidence="6 8" id="KW-0472">Membrane</keyword>
<comment type="similarity">
    <text evidence="2 7">Belongs to the major facilitator superfamily. Sugar transporter (TC 2.A.1.1) family.</text>
</comment>
<evidence type="ECO:0000313" key="11">
    <source>
        <dbReference type="Proteomes" id="UP001149165"/>
    </source>
</evidence>
<protein>
    <recommendedName>
        <fullName evidence="9">Major facilitator superfamily (MFS) profile domain-containing protein</fullName>
    </recommendedName>
</protein>
<dbReference type="SUPFAM" id="SSF103473">
    <property type="entry name" value="MFS general substrate transporter"/>
    <property type="match status" value="1"/>
</dbReference>
<dbReference type="PROSITE" id="PS00216">
    <property type="entry name" value="SUGAR_TRANSPORT_1"/>
    <property type="match status" value="2"/>
</dbReference>